<sequence length="307" mass="31614">MPRRLGWKWPRDSALLYCAKVAAATLLGYLLAVGEAWYAVYAAFSAALIVGPSRGEDTGGAANRVRGSLAGMLIGVLFSHLGVPPALSVALSIGTVAYLCMGMSWGIPAVRVGASLAAVTVLTHRGDALDYLAMRALNTLIGIAAGLAVSYLLLPVGGQAALARSLERALAAVERLLTALVRSAPPPDEDDYLAVIEALADLEKVVRDADKEIGGDPGALRNTARMAALACAGALSAALAHRELLESMGPAQAALHCGRAAELARRAGGKAALPPSGEEPEPADQAALQAFALALRKIDEALRALGR</sequence>
<feature type="transmembrane region" description="Helical" evidence="5">
    <location>
        <begin position="136"/>
        <end position="154"/>
    </location>
</feature>
<evidence type="ECO:0000259" key="6">
    <source>
        <dbReference type="Pfam" id="PF13515"/>
    </source>
</evidence>
<feature type="transmembrane region" description="Helical" evidence="5">
    <location>
        <begin position="12"/>
        <end position="30"/>
    </location>
</feature>
<gene>
    <name evidence="7" type="ORF">QWJ38_04275</name>
</gene>
<keyword evidence="3 5" id="KW-1133">Transmembrane helix</keyword>
<dbReference type="Proteomes" id="UP001228044">
    <property type="component" value="Unassembled WGS sequence"/>
</dbReference>
<keyword evidence="8" id="KW-1185">Reference proteome</keyword>
<feature type="transmembrane region" description="Helical" evidence="5">
    <location>
        <begin position="73"/>
        <end position="99"/>
    </location>
</feature>
<name>A0ABT8DNE4_9BURK</name>
<protein>
    <submittedName>
        <fullName evidence="7">Aromatic acid exporter family protein</fullName>
    </submittedName>
</protein>
<evidence type="ECO:0000256" key="4">
    <source>
        <dbReference type="ARBA" id="ARBA00023136"/>
    </source>
</evidence>
<evidence type="ECO:0000256" key="1">
    <source>
        <dbReference type="ARBA" id="ARBA00004141"/>
    </source>
</evidence>
<dbReference type="EMBL" id="JAUHHC010000001">
    <property type="protein sequence ID" value="MDN3919493.1"/>
    <property type="molecule type" value="Genomic_DNA"/>
</dbReference>
<organism evidence="7 8">
    <name type="scientific">Roseateles violae</name>
    <dbReference type="NCBI Taxonomy" id="3058042"/>
    <lineage>
        <taxon>Bacteria</taxon>
        <taxon>Pseudomonadati</taxon>
        <taxon>Pseudomonadota</taxon>
        <taxon>Betaproteobacteria</taxon>
        <taxon>Burkholderiales</taxon>
        <taxon>Sphaerotilaceae</taxon>
        <taxon>Roseateles</taxon>
    </lineage>
</organism>
<keyword evidence="4 5" id="KW-0472">Membrane</keyword>
<accession>A0ABT8DNE4</accession>
<evidence type="ECO:0000256" key="3">
    <source>
        <dbReference type="ARBA" id="ARBA00022989"/>
    </source>
</evidence>
<comment type="caution">
    <text evidence="7">The sequence shown here is derived from an EMBL/GenBank/DDBJ whole genome shotgun (WGS) entry which is preliminary data.</text>
</comment>
<dbReference type="InterPro" id="IPR049453">
    <property type="entry name" value="Memb_transporter_dom"/>
</dbReference>
<dbReference type="Pfam" id="PF13515">
    <property type="entry name" value="FUSC_2"/>
    <property type="match status" value="1"/>
</dbReference>
<reference evidence="7 8" key="1">
    <citation type="submission" date="2023-06" db="EMBL/GenBank/DDBJ databases">
        <title>Pelomonas sp. PFR6 16S ribosomal RNA gene Genome sequencing and assembly.</title>
        <authorList>
            <person name="Woo H."/>
        </authorList>
    </citation>
    <scope>NUCLEOTIDE SEQUENCE [LARGE SCALE GENOMIC DNA]</scope>
    <source>
        <strain evidence="7 8">PFR6</strain>
    </source>
</reference>
<feature type="domain" description="Integral membrane bound transporter" evidence="6">
    <location>
        <begin position="24"/>
        <end position="149"/>
    </location>
</feature>
<feature type="transmembrane region" description="Helical" evidence="5">
    <location>
        <begin position="36"/>
        <end position="52"/>
    </location>
</feature>
<evidence type="ECO:0000256" key="5">
    <source>
        <dbReference type="SAM" id="Phobius"/>
    </source>
</evidence>
<evidence type="ECO:0000313" key="8">
    <source>
        <dbReference type="Proteomes" id="UP001228044"/>
    </source>
</evidence>
<dbReference type="RefSeq" id="WP_290357794.1">
    <property type="nucleotide sequence ID" value="NZ_JAUHHC010000001.1"/>
</dbReference>
<comment type="subcellular location">
    <subcellularLocation>
        <location evidence="1">Membrane</location>
        <topology evidence="1">Multi-pass membrane protein</topology>
    </subcellularLocation>
</comment>
<feature type="transmembrane region" description="Helical" evidence="5">
    <location>
        <begin position="105"/>
        <end position="124"/>
    </location>
</feature>
<evidence type="ECO:0000256" key="2">
    <source>
        <dbReference type="ARBA" id="ARBA00022692"/>
    </source>
</evidence>
<proteinExistence type="predicted"/>
<keyword evidence="2 5" id="KW-0812">Transmembrane</keyword>
<evidence type="ECO:0000313" key="7">
    <source>
        <dbReference type="EMBL" id="MDN3919493.1"/>
    </source>
</evidence>